<dbReference type="GO" id="GO:0046081">
    <property type="term" value="P:dUTP catabolic process"/>
    <property type="evidence" value="ECO:0007669"/>
    <property type="project" value="TreeGrafter"/>
</dbReference>
<sequence>MAGKITVVGLGAGDMDQLTLGVYKQLKQAKEVFMRTQDHPLTAELMQEIPSLTFFDEIYEKHDQFDSVYQEITEILFAEAAEKDIVYAVPGHPFVAEKTVQLLVAQQKARGIEVYVAGGQSFLDATFNSLQIDPIEGLQFVDAGDMRADDLKLTQHVLICQVYDQMTASNVKLTLMEKLPDDYKVYIVTAAGSSQEQITAVPLFELDRDVSINNLTSVYVPPIQDEKLLYQQFDTFRDVIRTLRGPGGCPWDQKQTNESLKPYLIEECYELLEAIDEDDPDHMVEELGDVLLQVLLHAQIGEDDGYFSIDDVIQHVTEKMIRRHPHVFGDTNVSEASDVVTNWEKIKQQEKPERSASILQSIPATLPALTKAYKLQKKAAKVGFDWTEVEDIWNKYEEEKQEFLVEVAEKTDEGATKQMKDEFGDLLFVLVNIGRFYQLEPETALSSANTKFMRRFQHIEQKAKDMGRSLEDLTLEEMDDLWNDAKRIERGEDI</sequence>
<accession>A0A081L7G5</accession>
<dbReference type="RefSeq" id="WP_034324467.1">
    <property type="nucleotide sequence ID" value="NZ_JOTP01000029.1"/>
</dbReference>
<reference evidence="3 4" key="1">
    <citation type="submission" date="2012-09" db="EMBL/GenBank/DDBJ databases">
        <title>Genome Sequence of Bacillus sp. DW5-4.</title>
        <authorList>
            <person name="Lai Q."/>
            <person name="Liu Y."/>
            <person name="Shao Z."/>
        </authorList>
    </citation>
    <scope>NUCLEOTIDE SEQUENCE [LARGE SCALE GENOMIC DNA]</scope>
    <source>
        <strain evidence="3 4">DW5-4</strain>
    </source>
</reference>
<dbReference type="NCBIfam" id="TIGR00444">
    <property type="entry name" value="mazG"/>
    <property type="match status" value="1"/>
</dbReference>
<dbReference type="OrthoDB" id="9808939at2"/>
<dbReference type="FunFam" id="1.10.287.1080:FF:000001">
    <property type="entry name" value="Nucleoside triphosphate pyrophosphohydrolase"/>
    <property type="match status" value="1"/>
</dbReference>
<dbReference type="GO" id="GO:0006950">
    <property type="term" value="P:response to stress"/>
    <property type="evidence" value="ECO:0007669"/>
    <property type="project" value="UniProtKB-ARBA"/>
</dbReference>
<dbReference type="Proteomes" id="UP000028091">
    <property type="component" value="Unassembled WGS sequence"/>
</dbReference>
<dbReference type="CDD" id="cd11528">
    <property type="entry name" value="NTP-PPase_MazG_Nterm"/>
    <property type="match status" value="1"/>
</dbReference>
<dbReference type="InterPro" id="IPR035013">
    <property type="entry name" value="YabN_N"/>
</dbReference>
<feature type="domain" description="NTP pyrophosphohydrolase MazG-like" evidence="2">
    <location>
        <begin position="405"/>
        <end position="458"/>
    </location>
</feature>
<dbReference type="InterPro" id="IPR000878">
    <property type="entry name" value="4pyrrol_Mease"/>
</dbReference>
<dbReference type="CDD" id="cd11529">
    <property type="entry name" value="NTP-PPase_MazG_Cterm"/>
    <property type="match status" value="1"/>
</dbReference>
<dbReference type="GO" id="GO:0046047">
    <property type="term" value="P:TTP catabolic process"/>
    <property type="evidence" value="ECO:0007669"/>
    <property type="project" value="TreeGrafter"/>
</dbReference>
<dbReference type="InterPro" id="IPR035996">
    <property type="entry name" value="4pyrrol_Methylase_sf"/>
</dbReference>
<dbReference type="EMBL" id="JOTP01000029">
    <property type="protein sequence ID" value="KEP25191.1"/>
    <property type="molecule type" value="Genomic_DNA"/>
</dbReference>
<gene>
    <name evidence="3" type="ORF">BA70_10085</name>
</gene>
<dbReference type="Gene3D" id="1.10.287.1080">
    <property type="entry name" value="MazG-like"/>
    <property type="match status" value="2"/>
</dbReference>
<dbReference type="GO" id="GO:0006203">
    <property type="term" value="P:dGTP catabolic process"/>
    <property type="evidence" value="ECO:0007669"/>
    <property type="project" value="TreeGrafter"/>
</dbReference>
<dbReference type="FunFam" id="1.10.287.1080:FF:000003">
    <property type="entry name" value="Nucleoside triphosphate pyrophosphohydrolase"/>
    <property type="match status" value="1"/>
</dbReference>
<evidence type="ECO:0000313" key="3">
    <source>
        <dbReference type="EMBL" id="KEP25191.1"/>
    </source>
</evidence>
<proteinExistence type="predicted"/>
<dbReference type="InterPro" id="IPR048015">
    <property type="entry name" value="NTP-PPase_MazG-like_N"/>
</dbReference>
<dbReference type="InterPro" id="IPR014777">
    <property type="entry name" value="4pyrrole_Mease_sub1"/>
</dbReference>
<dbReference type="Pfam" id="PF03819">
    <property type="entry name" value="MazG"/>
    <property type="match status" value="2"/>
</dbReference>
<evidence type="ECO:0000259" key="2">
    <source>
        <dbReference type="Pfam" id="PF03819"/>
    </source>
</evidence>
<dbReference type="FunFam" id="3.40.1010.10:FF:000008">
    <property type="entry name" value="Similar to nucleoside triphosphate pyrophosphohydrolase, MazG"/>
    <property type="match status" value="1"/>
</dbReference>
<comment type="caution">
    <text evidence="3">The sequence shown here is derived from an EMBL/GenBank/DDBJ whole genome shotgun (WGS) entry which is preliminary data.</text>
</comment>
<feature type="domain" description="NTP pyrophosphohydrolase MazG-like" evidence="2">
    <location>
        <begin position="255"/>
        <end position="328"/>
    </location>
</feature>
<dbReference type="PANTHER" id="PTHR30522">
    <property type="entry name" value="NUCLEOSIDE TRIPHOSPHATE PYROPHOSPHOHYDROLASE"/>
    <property type="match status" value="1"/>
</dbReference>
<dbReference type="SUPFAM" id="SSF101386">
    <property type="entry name" value="all-alpha NTP pyrophosphatases"/>
    <property type="match status" value="2"/>
</dbReference>
<feature type="domain" description="Tetrapyrrole methylase" evidence="1">
    <location>
        <begin position="4"/>
        <end position="206"/>
    </location>
</feature>
<dbReference type="GO" id="GO:0046061">
    <property type="term" value="P:dATP catabolic process"/>
    <property type="evidence" value="ECO:0007669"/>
    <property type="project" value="TreeGrafter"/>
</dbReference>
<dbReference type="eggNOG" id="COG3956">
    <property type="taxonomic scope" value="Bacteria"/>
</dbReference>
<protein>
    <recommendedName>
        <fullName evidence="5">MazG family protein</fullName>
    </recommendedName>
</protein>
<dbReference type="PANTHER" id="PTHR30522:SF0">
    <property type="entry name" value="NUCLEOSIDE TRIPHOSPHATE PYROPHOSPHOHYDROLASE"/>
    <property type="match status" value="1"/>
</dbReference>
<dbReference type="SUPFAM" id="SSF53790">
    <property type="entry name" value="Tetrapyrrole methylase"/>
    <property type="match status" value="1"/>
</dbReference>
<dbReference type="PIRSF" id="PIRSF002845">
    <property type="entry name" value="Ttrprl_mtas_MazG"/>
    <property type="match status" value="1"/>
</dbReference>
<dbReference type="Pfam" id="PF00590">
    <property type="entry name" value="TP_methylase"/>
    <property type="match status" value="1"/>
</dbReference>
<dbReference type="Gene3D" id="3.40.1010.10">
    <property type="entry name" value="Cobalt-precorrin-4 Transmethylase, Domain 1"/>
    <property type="match status" value="1"/>
</dbReference>
<dbReference type="InterPro" id="IPR024180">
    <property type="entry name" value="Tetrapyrrole_Mease/MazG_pred"/>
</dbReference>
<name>A0A081L7G5_9BACI</name>
<dbReference type="CDD" id="cd11723">
    <property type="entry name" value="YabN_N_like"/>
    <property type="match status" value="1"/>
</dbReference>
<dbReference type="GO" id="GO:0046052">
    <property type="term" value="P:UTP catabolic process"/>
    <property type="evidence" value="ECO:0007669"/>
    <property type="project" value="TreeGrafter"/>
</dbReference>
<dbReference type="GO" id="GO:0008168">
    <property type="term" value="F:methyltransferase activity"/>
    <property type="evidence" value="ECO:0007669"/>
    <property type="project" value="InterPro"/>
</dbReference>
<dbReference type="InterPro" id="IPR004518">
    <property type="entry name" value="MazG-like_dom"/>
</dbReference>
<dbReference type="GO" id="GO:0046076">
    <property type="term" value="P:dTTP catabolic process"/>
    <property type="evidence" value="ECO:0007669"/>
    <property type="project" value="TreeGrafter"/>
</dbReference>
<evidence type="ECO:0000259" key="1">
    <source>
        <dbReference type="Pfam" id="PF00590"/>
    </source>
</evidence>
<keyword evidence="4" id="KW-1185">Reference proteome</keyword>
<dbReference type="NCBIfam" id="NF007113">
    <property type="entry name" value="PRK09562.1"/>
    <property type="match status" value="1"/>
</dbReference>
<dbReference type="InterPro" id="IPR011551">
    <property type="entry name" value="NTP_PyrPHydrolase_MazG"/>
</dbReference>
<organism evidence="3 4">
    <name type="scientific">Bacillus zhangzhouensis</name>
    <dbReference type="NCBI Taxonomy" id="1178540"/>
    <lineage>
        <taxon>Bacteria</taxon>
        <taxon>Bacillati</taxon>
        <taxon>Bacillota</taxon>
        <taxon>Bacilli</taxon>
        <taxon>Bacillales</taxon>
        <taxon>Bacillaceae</taxon>
        <taxon>Bacillus</taxon>
    </lineage>
</organism>
<dbReference type="InterPro" id="IPR048011">
    <property type="entry name" value="NTP-PPase_MazG-like_C"/>
</dbReference>
<evidence type="ECO:0000313" key="4">
    <source>
        <dbReference type="Proteomes" id="UP000028091"/>
    </source>
</evidence>
<dbReference type="GO" id="GO:0047429">
    <property type="term" value="F:nucleoside triphosphate diphosphatase activity"/>
    <property type="evidence" value="ECO:0007669"/>
    <property type="project" value="InterPro"/>
</dbReference>
<evidence type="ECO:0008006" key="5">
    <source>
        <dbReference type="Google" id="ProtNLM"/>
    </source>
</evidence>
<dbReference type="AlphaFoldDB" id="A0A081L7G5"/>